<organism evidence="1 2">
    <name type="scientific">Cetraspora pellucida</name>
    <dbReference type="NCBI Taxonomy" id="1433469"/>
    <lineage>
        <taxon>Eukaryota</taxon>
        <taxon>Fungi</taxon>
        <taxon>Fungi incertae sedis</taxon>
        <taxon>Mucoromycota</taxon>
        <taxon>Glomeromycotina</taxon>
        <taxon>Glomeromycetes</taxon>
        <taxon>Diversisporales</taxon>
        <taxon>Gigasporaceae</taxon>
        <taxon>Cetraspora</taxon>
    </lineage>
</organism>
<comment type="caution">
    <text evidence="1">The sequence shown here is derived from an EMBL/GenBank/DDBJ whole genome shotgun (WGS) entry which is preliminary data.</text>
</comment>
<feature type="non-terminal residue" evidence="1">
    <location>
        <position position="79"/>
    </location>
</feature>
<proteinExistence type="predicted"/>
<evidence type="ECO:0000313" key="2">
    <source>
        <dbReference type="Proteomes" id="UP000789366"/>
    </source>
</evidence>
<accession>A0ACA9NWZ7</accession>
<gene>
    <name evidence="1" type="ORF">SPELUC_LOCUS10129</name>
</gene>
<dbReference type="EMBL" id="CAJVPW010018209">
    <property type="protein sequence ID" value="CAG8680506.1"/>
    <property type="molecule type" value="Genomic_DNA"/>
</dbReference>
<keyword evidence="2" id="KW-1185">Reference proteome</keyword>
<reference evidence="1" key="1">
    <citation type="submission" date="2021-06" db="EMBL/GenBank/DDBJ databases">
        <authorList>
            <person name="Kallberg Y."/>
            <person name="Tangrot J."/>
            <person name="Rosling A."/>
        </authorList>
    </citation>
    <scope>NUCLEOTIDE SEQUENCE</scope>
    <source>
        <strain evidence="1">28 12/20/2015</strain>
    </source>
</reference>
<name>A0ACA9NWZ7_9GLOM</name>
<dbReference type="Proteomes" id="UP000789366">
    <property type="component" value="Unassembled WGS sequence"/>
</dbReference>
<protein>
    <submittedName>
        <fullName evidence="1">11421_t:CDS:1</fullName>
    </submittedName>
</protein>
<evidence type="ECO:0000313" key="1">
    <source>
        <dbReference type="EMBL" id="CAG8680506.1"/>
    </source>
</evidence>
<sequence length="79" mass="9102">MQFMLSEEMIQKEIALNTQEVWQENSLHGPLASLYNSAPIEDMLTNIKQDSNEFKVVVSKRKHKNKSKIAILGENRSNK</sequence>